<dbReference type="EMBL" id="CM027686">
    <property type="protein sequence ID" value="KAG0523096.1"/>
    <property type="molecule type" value="Genomic_DNA"/>
</dbReference>
<comment type="caution">
    <text evidence="2">The sequence shown here is derived from an EMBL/GenBank/DDBJ whole genome shotgun (WGS) entry which is preliminary data.</text>
</comment>
<evidence type="ECO:0000313" key="2">
    <source>
        <dbReference type="EMBL" id="KAG0523096.1"/>
    </source>
</evidence>
<accession>A0A921QK59</accession>
<evidence type="ECO:0008006" key="4">
    <source>
        <dbReference type="Google" id="ProtNLM"/>
    </source>
</evidence>
<feature type="chain" id="PRO_5037978483" description="Secreted protein" evidence="1">
    <location>
        <begin position="26"/>
        <end position="146"/>
    </location>
</feature>
<feature type="signal peptide" evidence="1">
    <location>
        <begin position="1"/>
        <end position="25"/>
    </location>
</feature>
<proteinExistence type="predicted"/>
<gene>
    <name evidence="2" type="ORF">BDA96_07G094800</name>
</gene>
<protein>
    <recommendedName>
        <fullName evidence="4">Secreted protein</fullName>
    </recommendedName>
</protein>
<sequence length="146" mass="15811">MAKVAREIQGRGGLMIFAFLFRVVAFDKVSTPGAQPGWYFEGSQRSRGEWIAPTQADGRCSIAARKSSCLGTLCRCETSCLQNATKTVGTQLAKGEATEKGTYDGCRQVGDEAQCPTNNGGMPGMNGDDELRMGKGDCGWRWTEDR</sequence>
<evidence type="ECO:0000256" key="1">
    <source>
        <dbReference type="SAM" id="SignalP"/>
    </source>
</evidence>
<reference evidence="2" key="2">
    <citation type="submission" date="2020-10" db="EMBL/GenBank/DDBJ databases">
        <authorList>
            <person name="Cooper E.A."/>
            <person name="Brenton Z.W."/>
            <person name="Flinn B.S."/>
            <person name="Jenkins J."/>
            <person name="Shu S."/>
            <person name="Flowers D."/>
            <person name="Luo F."/>
            <person name="Wang Y."/>
            <person name="Xia P."/>
            <person name="Barry K."/>
            <person name="Daum C."/>
            <person name="Lipzen A."/>
            <person name="Yoshinaga Y."/>
            <person name="Schmutz J."/>
            <person name="Saski C."/>
            <person name="Vermerris W."/>
            <person name="Kresovich S."/>
        </authorList>
    </citation>
    <scope>NUCLEOTIDE SEQUENCE</scope>
</reference>
<name>A0A921QK59_SORBI</name>
<reference evidence="2" key="1">
    <citation type="journal article" date="2019" name="BMC Genomics">
        <title>A new reference genome for Sorghum bicolor reveals high levels of sequence similarity between sweet and grain genotypes: implications for the genetics of sugar metabolism.</title>
        <authorList>
            <person name="Cooper E.A."/>
            <person name="Brenton Z.W."/>
            <person name="Flinn B.S."/>
            <person name="Jenkins J."/>
            <person name="Shu S."/>
            <person name="Flowers D."/>
            <person name="Luo F."/>
            <person name="Wang Y."/>
            <person name="Xia P."/>
            <person name="Barry K."/>
            <person name="Daum C."/>
            <person name="Lipzen A."/>
            <person name="Yoshinaga Y."/>
            <person name="Schmutz J."/>
            <person name="Saski C."/>
            <person name="Vermerris W."/>
            <person name="Kresovich S."/>
        </authorList>
    </citation>
    <scope>NUCLEOTIDE SEQUENCE</scope>
</reference>
<organism evidence="2 3">
    <name type="scientific">Sorghum bicolor</name>
    <name type="common">Sorghum</name>
    <name type="synonym">Sorghum vulgare</name>
    <dbReference type="NCBI Taxonomy" id="4558"/>
    <lineage>
        <taxon>Eukaryota</taxon>
        <taxon>Viridiplantae</taxon>
        <taxon>Streptophyta</taxon>
        <taxon>Embryophyta</taxon>
        <taxon>Tracheophyta</taxon>
        <taxon>Spermatophyta</taxon>
        <taxon>Magnoliopsida</taxon>
        <taxon>Liliopsida</taxon>
        <taxon>Poales</taxon>
        <taxon>Poaceae</taxon>
        <taxon>PACMAD clade</taxon>
        <taxon>Panicoideae</taxon>
        <taxon>Andropogonodae</taxon>
        <taxon>Andropogoneae</taxon>
        <taxon>Sorghinae</taxon>
        <taxon>Sorghum</taxon>
    </lineage>
</organism>
<dbReference type="Proteomes" id="UP000807115">
    <property type="component" value="Chromosome 7"/>
</dbReference>
<dbReference type="AlphaFoldDB" id="A0A921QK59"/>
<keyword evidence="1" id="KW-0732">Signal</keyword>
<evidence type="ECO:0000313" key="3">
    <source>
        <dbReference type="Proteomes" id="UP000807115"/>
    </source>
</evidence>